<dbReference type="Proteomes" id="UP000594454">
    <property type="component" value="Chromosome 1"/>
</dbReference>
<keyword evidence="4" id="KW-0812">Transmembrane</keyword>
<dbReference type="PANTHER" id="PTHR24366:SF96">
    <property type="entry name" value="LEUCINE RICH REPEAT CONTAINING 53"/>
    <property type="match status" value="1"/>
</dbReference>
<feature type="region of interest" description="Disordered" evidence="3">
    <location>
        <begin position="360"/>
        <end position="427"/>
    </location>
</feature>
<dbReference type="OrthoDB" id="26525at2759"/>
<organism evidence="5 6">
    <name type="scientific">Hermetia illucens</name>
    <name type="common">Black soldier fly</name>
    <dbReference type="NCBI Taxonomy" id="343691"/>
    <lineage>
        <taxon>Eukaryota</taxon>
        <taxon>Metazoa</taxon>
        <taxon>Ecdysozoa</taxon>
        <taxon>Arthropoda</taxon>
        <taxon>Hexapoda</taxon>
        <taxon>Insecta</taxon>
        <taxon>Pterygota</taxon>
        <taxon>Neoptera</taxon>
        <taxon>Endopterygota</taxon>
        <taxon>Diptera</taxon>
        <taxon>Brachycera</taxon>
        <taxon>Stratiomyomorpha</taxon>
        <taxon>Stratiomyidae</taxon>
        <taxon>Hermetiinae</taxon>
        <taxon>Hermetia</taxon>
    </lineage>
</organism>
<evidence type="ECO:0000313" key="5">
    <source>
        <dbReference type="EMBL" id="CAD7077430.1"/>
    </source>
</evidence>
<protein>
    <submittedName>
        <fullName evidence="5">Uncharacterized protein</fullName>
    </submittedName>
</protein>
<feature type="compositionally biased region" description="Low complexity" evidence="3">
    <location>
        <begin position="390"/>
        <end position="419"/>
    </location>
</feature>
<reference evidence="5 6" key="1">
    <citation type="submission" date="2020-11" db="EMBL/GenBank/DDBJ databases">
        <authorList>
            <person name="Wallbank WR R."/>
            <person name="Pardo Diaz C."/>
            <person name="Kozak K."/>
            <person name="Martin S."/>
            <person name="Jiggins C."/>
            <person name="Moest M."/>
            <person name="Warren A I."/>
            <person name="Generalovic N T."/>
            <person name="Byers J.R.P. K."/>
            <person name="Montejo-Kovacevich G."/>
            <person name="Yen C E."/>
        </authorList>
    </citation>
    <scope>NUCLEOTIDE SEQUENCE [LARGE SCALE GENOMIC DNA]</scope>
</reference>
<dbReference type="PANTHER" id="PTHR24366">
    <property type="entry name" value="IG(IMMUNOGLOBULIN) AND LRR(LEUCINE RICH REPEAT) DOMAINS"/>
    <property type="match status" value="1"/>
</dbReference>
<gene>
    <name evidence="5" type="ORF">HERILL_LOCUS777</name>
</gene>
<keyword evidence="6" id="KW-1185">Reference proteome</keyword>
<feature type="transmembrane region" description="Helical" evidence="4">
    <location>
        <begin position="573"/>
        <end position="596"/>
    </location>
</feature>
<feature type="transmembrane region" description="Helical" evidence="4">
    <location>
        <begin position="26"/>
        <end position="45"/>
    </location>
</feature>
<evidence type="ECO:0000256" key="3">
    <source>
        <dbReference type="SAM" id="MobiDB-lite"/>
    </source>
</evidence>
<feature type="compositionally biased region" description="Low complexity" evidence="3">
    <location>
        <begin position="371"/>
        <end position="382"/>
    </location>
</feature>
<feature type="region of interest" description="Disordered" evidence="3">
    <location>
        <begin position="683"/>
        <end position="702"/>
    </location>
</feature>
<evidence type="ECO:0000313" key="6">
    <source>
        <dbReference type="Proteomes" id="UP000594454"/>
    </source>
</evidence>
<keyword evidence="4" id="KW-1133">Transmembrane helix</keyword>
<dbReference type="EMBL" id="LR899009">
    <property type="protein sequence ID" value="CAD7077430.1"/>
    <property type="molecule type" value="Genomic_DNA"/>
</dbReference>
<keyword evidence="4" id="KW-0472">Membrane</keyword>
<evidence type="ECO:0000256" key="1">
    <source>
        <dbReference type="ARBA" id="ARBA00022614"/>
    </source>
</evidence>
<evidence type="ECO:0000256" key="4">
    <source>
        <dbReference type="SAM" id="Phobius"/>
    </source>
</evidence>
<dbReference type="InterPro" id="IPR032675">
    <property type="entry name" value="LRR_dom_sf"/>
</dbReference>
<name>A0A7R8YLD5_HERIL</name>
<dbReference type="InParanoid" id="A0A7R8YLD5"/>
<accession>A0A7R8YLD5</accession>
<dbReference type="SUPFAM" id="SSF52058">
    <property type="entry name" value="L domain-like"/>
    <property type="match status" value="1"/>
</dbReference>
<evidence type="ECO:0000256" key="2">
    <source>
        <dbReference type="ARBA" id="ARBA00022737"/>
    </source>
</evidence>
<dbReference type="OMA" id="GCERIMV"/>
<dbReference type="AlphaFoldDB" id="A0A7R8YLD5"/>
<dbReference type="Gene3D" id="3.80.10.10">
    <property type="entry name" value="Ribonuclease Inhibitor"/>
    <property type="match status" value="1"/>
</dbReference>
<keyword evidence="2" id="KW-0677">Repeat</keyword>
<keyword evidence="1" id="KW-0433">Leucine-rich repeat</keyword>
<proteinExistence type="predicted"/>
<sequence>MVQSKSFQLEKAKHQKSIRCKNPGRIVSRILGLIALAGFISWFILANIPEGKNVQTTARTAVSTEKKDSFMSDDVICNRDYCDITCIGGHVNDVATFLKNQSDSELLCYTNNKLTIYGTEFPNATLMKKWLTGDYLIASLTLKDTNLEIIEPGAFDSSCFKNLTSLEISNANIHYFPKGVLADLTLLSDLKLDSSVEDFSPEYLAGITEIITSLQVRRIPARKSPNDLFGILPLTKLNSLNLCYNNFGDTITVDTFENITPSKNLFLCGSQINSLPIGTFNSLKNGFMYLDLRNNNLTQVSAEVFEPVIPLYKLLEIKLGGNPWDCTYKLSQLAKLIEQNKRYFEGPFICDSPPELAGKNLSVSILPEPPSTTTTTEKTTTETTEETTEKTTVTSETTETTETTQSSTRTTEGSIETTTPNNSCDSKDPSLVEFTCETDVIGDDDICISDNPEAKRILRVKKMDVNFNIVKVSRGSVQITIDAIEGNSSILWFYDTSRNLKEVQNNYRNYCLGCANLDTQDFIINGLELGELYTFCMVKDNNSDTSPLNCRSYFVDYECNDQEWILQQSQMTIVAIFVAGALLTMFLGAVVMFWLIQCNPTLLKGCERIMVLNKNAKNIIVLPKDKCKGALSGEMEKTPSKRDIKRKLSTETVASSRSCDPPNYETIPYEPVATMRKDSMYFERLPKHSPPPLPKRLSEGSVSNFPGEVDKVIIAEKLTENGYLVPNSQA</sequence>